<dbReference type="STRING" id="1844972.A7K91_12910"/>
<comment type="caution">
    <text evidence="2">The sequence shown here is derived from an EMBL/GenBank/DDBJ whole genome shotgun (WGS) entry which is preliminary data.</text>
</comment>
<dbReference type="RefSeq" id="WP_068685018.1">
    <property type="nucleotide sequence ID" value="NZ_LYPA01000065.1"/>
</dbReference>
<evidence type="ECO:0000313" key="2">
    <source>
        <dbReference type="EMBL" id="OBR64395.1"/>
    </source>
</evidence>
<dbReference type="OrthoDB" id="2679169at2"/>
<reference evidence="2 3" key="1">
    <citation type="submission" date="2016-05" db="EMBL/GenBank/DDBJ databases">
        <title>Paenibacillus oryzae. sp. nov., isolated from the rice root.</title>
        <authorList>
            <person name="Zhang J."/>
            <person name="Zhang X."/>
        </authorList>
    </citation>
    <scope>NUCLEOTIDE SEQUENCE [LARGE SCALE GENOMIC DNA]</scope>
    <source>
        <strain evidence="2 3">1DrF-4</strain>
    </source>
</reference>
<evidence type="ECO:0000256" key="1">
    <source>
        <dbReference type="SAM" id="Phobius"/>
    </source>
</evidence>
<organism evidence="2 3">
    <name type="scientific">Paenibacillus oryzae</name>
    <dbReference type="NCBI Taxonomy" id="1844972"/>
    <lineage>
        <taxon>Bacteria</taxon>
        <taxon>Bacillati</taxon>
        <taxon>Bacillota</taxon>
        <taxon>Bacilli</taxon>
        <taxon>Bacillales</taxon>
        <taxon>Paenibacillaceae</taxon>
        <taxon>Paenibacillus</taxon>
    </lineage>
</organism>
<name>A0A1A5YG69_9BACL</name>
<keyword evidence="1" id="KW-1133">Transmembrane helix</keyword>
<feature type="transmembrane region" description="Helical" evidence="1">
    <location>
        <begin position="21"/>
        <end position="39"/>
    </location>
</feature>
<keyword evidence="1" id="KW-0472">Membrane</keyword>
<dbReference type="EMBL" id="LYPA01000065">
    <property type="protein sequence ID" value="OBR64395.1"/>
    <property type="molecule type" value="Genomic_DNA"/>
</dbReference>
<keyword evidence="3" id="KW-1185">Reference proteome</keyword>
<dbReference type="AlphaFoldDB" id="A0A1A5YG69"/>
<keyword evidence="1" id="KW-0812">Transmembrane</keyword>
<proteinExistence type="predicted"/>
<sequence length="148" mass="16132">MSFLDFSSYDTETWTTFFQENWLIIAIALLVLFLIVRIVKTVVKWALVAVVVIGLVLYSGYTLDDVKELGSKVVDTVKQEAVNVMLGEADKAEYKAGSDGTFTITTDNIELTGKTGSAEVKVSLKGAPAITLQLDSTIQGFIDEAKSK</sequence>
<gene>
    <name evidence="2" type="ORF">A7K91_12910</name>
</gene>
<dbReference type="Proteomes" id="UP000092024">
    <property type="component" value="Unassembled WGS sequence"/>
</dbReference>
<feature type="transmembrane region" description="Helical" evidence="1">
    <location>
        <begin position="45"/>
        <end position="63"/>
    </location>
</feature>
<evidence type="ECO:0000313" key="3">
    <source>
        <dbReference type="Proteomes" id="UP000092024"/>
    </source>
</evidence>
<protein>
    <submittedName>
        <fullName evidence="2">Uncharacterized protein</fullName>
    </submittedName>
</protein>
<accession>A0A1A5YG69</accession>